<protein>
    <submittedName>
        <fullName evidence="1">Uncharacterized protein</fullName>
    </submittedName>
</protein>
<dbReference type="KEGG" id="cars:E1B03_00270"/>
<dbReference type="RefSeq" id="WP_133085533.1">
    <property type="nucleotide sequence ID" value="NZ_CP037863.1"/>
</dbReference>
<evidence type="ECO:0000313" key="2">
    <source>
        <dbReference type="Proteomes" id="UP000293850"/>
    </source>
</evidence>
<dbReference type="InterPro" id="IPR029021">
    <property type="entry name" value="Prot-tyrosine_phosphatase-like"/>
</dbReference>
<proteinExistence type="predicted"/>
<evidence type="ECO:0000313" key="1">
    <source>
        <dbReference type="EMBL" id="QBM20962.1"/>
    </source>
</evidence>
<gene>
    <name evidence="1" type="ORF">E1B03_00270</name>
</gene>
<keyword evidence="2" id="KW-1185">Reference proteome</keyword>
<dbReference type="SUPFAM" id="SSF52799">
    <property type="entry name" value="(Phosphotyrosine protein) phosphatases II"/>
    <property type="match status" value="1"/>
</dbReference>
<keyword evidence="1" id="KW-0614">Plasmid</keyword>
<reference evidence="1 2" key="1">
    <citation type="submission" date="2019-03" db="EMBL/GenBank/DDBJ databases">
        <title>Complete genome sequence of an arsenate-respiring bacteria, Citrobacter sp. LY-1.</title>
        <authorList>
            <person name="Wang H."/>
            <person name="Liu Y."/>
            <person name="Li Q."/>
            <person name="Huang J."/>
        </authorList>
    </citation>
    <scope>NUCLEOTIDE SEQUENCE [LARGE SCALE GENOMIC DNA]</scope>
    <source>
        <strain evidence="1 2">LY-1</strain>
        <plasmid evidence="1 2">unnamed2</plasmid>
    </source>
</reference>
<dbReference type="EMBL" id="CP037863">
    <property type="protein sequence ID" value="QBM20962.1"/>
    <property type="molecule type" value="Genomic_DNA"/>
</dbReference>
<organism evidence="1 2">
    <name type="scientific">Citrobacter arsenatis</name>
    <dbReference type="NCBI Taxonomy" id="2546350"/>
    <lineage>
        <taxon>Bacteria</taxon>
        <taxon>Pseudomonadati</taxon>
        <taxon>Pseudomonadota</taxon>
        <taxon>Gammaproteobacteria</taxon>
        <taxon>Enterobacterales</taxon>
        <taxon>Enterobacteriaceae</taxon>
        <taxon>Citrobacter</taxon>
    </lineage>
</organism>
<accession>A0A4P6WHW4</accession>
<dbReference type="Proteomes" id="UP000293850">
    <property type="component" value="Plasmid unnamed2"/>
</dbReference>
<geneLocation type="plasmid" evidence="1 2">
    <name>unnamed2</name>
</geneLocation>
<name>A0A4P6WHW4_9ENTR</name>
<dbReference type="Gene3D" id="3.90.190.10">
    <property type="entry name" value="Protein tyrosine phosphatase superfamily"/>
    <property type="match status" value="1"/>
</dbReference>
<dbReference type="AlphaFoldDB" id="A0A4P6WHW4"/>
<sequence length="74" mass="8353">MVDEDGSKVVVDLRAESTGYTAHQPEMQRVNIPLRDHTEEPEEQLFRKAIFAVVDTNQKGKKIVFHCAASKGKK</sequence>